<proteinExistence type="predicted"/>
<reference evidence="2 3" key="1">
    <citation type="submission" date="2017-05" db="EMBL/GenBank/DDBJ databases">
        <authorList>
            <person name="Song R."/>
            <person name="Chenine A.L."/>
            <person name="Ruprecht R.M."/>
        </authorList>
    </citation>
    <scope>NUCLEOTIDE SEQUENCE [LARGE SCALE GENOMIC DNA]</scope>
</reference>
<protein>
    <submittedName>
        <fullName evidence="2">Uncharacterized protein</fullName>
    </submittedName>
</protein>
<accession>A0A1Y0STL7</accession>
<keyword evidence="1" id="KW-1133">Transmembrane helix</keyword>
<organism evidence="2 3">
    <name type="scientific">Pseudomonas phage Phabio</name>
    <dbReference type="NCBI Taxonomy" id="2006668"/>
    <lineage>
        <taxon>Viruses</taxon>
        <taxon>Duplodnaviria</taxon>
        <taxon>Heunggongvirae</taxon>
        <taxon>Uroviricota</taxon>
        <taxon>Caudoviricetes</taxon>
        <taxon>Chimalliviridae</taxon>
        <taxon>Phabiovirus</taxon>
        <taxon>Phabiovirus phabio</taxon>
    </lineage>
</organism>
<evidence type="ECO:0000256" key="1">
    <source>
        <dbReference type="SAM" id="Phobius"/>
    </source>
</evidence>
<keyword evidence="1" id="KW-0472">Membrane</keyword>
<feature type="transmembrane region" description="Helical" evidence="1">
    <location>
        <begin position="38"/>
        <end position="57"/>
    </location>
</feature>
<dbReference type="EMBL" id="MF042360">
    <property type="protein sequence ID" value="ARV76660.1"/>
    <property type="molecule type" value="Genomic_DNA"/>
</dbReference>
<evidence type="ECO:0000313" key="2">
    <source>
        <dbReference type="EMBL" id="ARV76660.1"/>
    </source>
</evidence>
<feature type="transmembrane region" description="Helical" evidence="1">
    <location>
        <begin position="6"/>
        <end position="26"/>
    </location>
</feature>
<gene>
    <name evidence="2" type="ORF">PHABIO_29</name>
</gene>
<evidence type="ECO:0000313" key="3">
    <source>
        <dbReference type="Proteomes" id="UP000225448"/>
    </source>
</evidence>
<sequence>MEYFDLVCSIVLRLLWFYGGYMVFFRKINIAPFTDTKWGARLAGTLFMVVVLVDTYHKWFAN</sequence>
<name>A0A1Y0STL7_9CAUD</name>
<dbReference type="Proteomes" id="UP000225448">
    <property type="component" value="Segment"/>
</dbReference>
<keyword evidence="1" id="KW-0812">Transmembrane</keyword>
<keyword evidence="3" id="KW-1185">Reference proteome</keyword>